<organism evidence="7 8">
    <name type="scientific">Desulfurobacterium indicum</name>
    <dbReference type="NCBI Taxonomy" id="1914305"/>
    <lineage>
        <taxon>Bacteria</taxon>
        <taxon>Pseudomonadati</taxon>
        <taxon>Aquificota</taxon>
        <taxon>Aquificia</taxon>
        <taxon>Desulfurobacteriales</taxon>
        <taxon>Desulfurobacteriaceae</taxon>
        <taxon>Desulfurobacterium</taxon>
    </lineage>
</organism>
<reference evidence="7 8" key="1">
    <citation type="submission" date="2016-10" db="EMBL/GenBank/DDBJ databases">
        <title>Genome sequence of a sulfur-reducing bacterium Desulfurobacterium indicum K6013.</title>
        <authorList>
            <person name="Cao J."/>
            <person name="Shao Z."/>
            <person name="Alain K."/>
            <person name="Jebbar M."/>
        </authorList>
    </citation>
    <scope>NUCLEOTIDE SEQUENCE [LARGE SCALE GENOMIC DNA]</scope>
    <source>
        <strain evidence="7 8">K6013</strain>
    </source>
</reference>
<evidence type="ECO:0000256" key="2">
    <source>
        <dbReference type="ARBA" id="ARBA00022475"/>
    </source>
</evidence>
<keyword evidence="2" id="KW-1003">Cell membrane</keyword>
<keyword evidence="8" id="KW-1185">Reference proteome</keyword>
<evidence type="ECO:0000313" key="8">
    <source>
        <dbReference type="Proteomes" id="UP000187408"/>
    </source>
</evidence>
<comment type="subcellular location">
    <subcellularLocation>
        <location evidence="1">Cell membrane</location>
        <topology evidence="1">Multi-pass membrane protein</topology>
    </subcellularLocation>
</comment>
<feature type="transmembrane region" description="Helical" evidence="6">
    <location>
        <begin position="270"/>
        <end position="293"/>
    </location>
</feature>
<evidence type="ECO:0000313" key="7">
    <source>
        <dbReference type="EMBL" id="OMH41095.1"/>
    </source>
</evidence>
<feature type="transmembrane region" description="Helical" evidence="6">
    <location>
        <begin position="144"/>
        <end position="166"/>
    </location>
</feature>
<dbReference type="GO" id="GO:0005886">
    <property type="term" value="C:plasma membrane"/>
    <property type="evidence" value="ECO:0007669"/>
    <property type="project" value="UniProtKB-SubCell"/>
</dbReference>
<comment type="caution">
    <text evidence="7">The sequence shown here is derived from an EMBL/GenBank/DDBJ whole genome shotgun (WGS) entry which is preliminary data.</text>
</comment>
<keyword evidence="5 6" id="KW-0472">Membrane</keyword>
<evidence type="ECO:0000256" key="5">
    <source>
        <dbReference type="ARBA" id="ARBA00023136"/>
    </source>
</evidence>
<evidence type="ECO:0000256" key="3">
    <source>
        <dbReference type="ARBA" id="ARBA00022692"/>
    </source>
</evidence>
<evidence type="ECO:0000256" key="6">
    <source>
        <dbReference type="SAM" id="Phobius"/>
    </source>
</evidence>
<dbReference type="Proteomes" id="UP000187408">
    <property type="component" value="Unassembled WGS sequence"/>
</dbReference>
<evidence type="ECO:0008006" key="9">
    <source>
        <dbReference type="Google" id="ProtNLM"/>
    </source>
</evidence>
<dbReference type="STRING" id="1914305.BLW93_01890"/>
<dbReference type="PANTHER" id="PTHR39087">
    <property type="entry name" value="UPF0104 MEMBRANE PROTEIN MJ1595"/>
    <property type="match status" value="1"/>
</dbReference>
<evidence type="ECO:0000256" key="1">
    <source>
        <dbReference type="ARBA" id="ARBA00004651"/>
    </source>
</evidence>
<sequence>MVKKSNFLISVLILLLFVYVLYRYDVFSQISNMLRDLSYKDIAFSLFIYVFVYIFRALRLKLYIDEIPLSEMASVIGIHTFFNNIMPFRSGETSFPLILKKLYGIEITRSSVILFGARIFDLVSLSVLFLLSLFYVSFSDKRLIFFPILAVLLIVILLFVIYKFLCFFKERIPFFEKLIVASAVLFRADKLLLMFLFSICIWILKFTAFMFILNAAHLGLGFFKTIFVSTFAEFTTILPIHSVGGFGTFEAGMVGGFSLIGMSAKKALPYAVYFHTLILCMSGFTALSGWIYLSLRRKT</sequence>
<feature type="transmembrane region" description="Helical" evidence="6">
    <location>
        <begin position="119"/>
        <end position="138"/>
    </location>
</feature>
<keyword evidence="3 6" id="KW-0812">Transmembrane</keyword>
<evidence type="ECO:0000256" key="4">
    <source>
        <dbReference type="ARBA" id="ARBA00022989"/>
    </source>
</evidence>
<protein>
    <recommendedName>
        <fullName evidence="9">TIGR00374 family protein</fullName>
    </recommendedName>
</protein>
<feature type="transmembrane region" description="Helical" evidence="6">
    <location>
        <begin position="39"/>
        <end position="58"/>
    </location>
</feature>
<feature type="transmembrane region" description="Helical" evidence="6">
    <location>
        <begin position="178"/>
        <end position="204"/>
    </location>
</feature>
<dbReference type="PANTHER" id="PTHR39087:SF2">
    <property type="entry name" value="UPF0104 MEMBRANE PROTEIN MJ1595"/>
    <property type="match status" value="1"/>
</dbReference>
<gene>
    <name evidence="7" type="ORF">BLW93_01890</name>
</gene>
<dbReference type="Pfam" id="PF03706">
    <property type="entry name" value="LPG_synthase_TM"/>
    <property type="match status" value="1"/>
</dbReference>
<keyword evidence="4 6" id="KW-1133">Transmembrane helix</keyword>
<name>A0A1R1MMQ2_9BACT</name>
<dbReference type="AlphaFoldDB" id="A0A1R1MMQ2"/>
<accession>A0A1R1MMQ2</accession>
<dbReference type="InterPro" id="IPR022791">
    <property type="entry name" value="L-PG_synthase/AglD"/>
</dbReference>
<dbReference type="EMBL" id="MOEN01000004">
    <property type="protein sequence ID" value="OMH41095.1"/>
    <property type="molecule type" value="Genomic_DNA"/>
</dbReference>
<proteinExistence type="predicted"/>
<feature type="transmembrane region" description="Helical" evidence="6">
    <location>
        <begin position="243"/>
        <end position="264"/>
    </location>
</feature>